<keyword evidence="2" id="KW-1185">Reference proteome</keyword>
<comment type="caution">
    <text evidence="1">The sequence shown here is derived from an EMBL/GenBank/DDBJ whole genome shotgun (WGS) entry which is preliminary data.</text>
</comment>
<evidence type="ECO:0000313" key="1">
    <source>
        <dbReference type="EMBL" id="KLK93986.1"/>
    </source>
</evidence>
<accession>A0A0H1RGM9</accession>
<proteinExistence type="predicted"/>
<reference evidence="1 2" key="1">
    <citation type="submission" date="2015-05" db="EMBL/GenBank/DDBJ databases">
        <title>Draft genome sequence of Microvirga vignae strain BR3299, a novel nitrogen fixing bacteria isolated from Brazil semi-aired region.</title>
        <authorList>
            <person name="Zilli J.E."/>
            <person name="Passos S.R."/>
            <person name="Leite J."/>
            <person name="Baldani J.I."/>
            <person name="Xavier G.R."/>
            <person name="Rumjaneck N.G."/>
            <person name="Simoes-Araujo J.L."/>
        </authorList>
    </citation>
    <scope>NUCLEOTIDE SEQUENCE [LARGE SCALE GENOMIC DNA]</scope>
    <source>
        <strain evidence="1 2">BR3299</strain>
    </source>
</reference>
<dbReference type="AlphaFoldDB" id="A0A0H1RGM9"/>
<sequence>MGLLRFARAIDDERIVFDESRLAGEGSLDERPDFLPSLAPDIRKGAAERLGFVAQNGAEAIIVDGNEVRSPDQGGRKGGIEHEGRRRFQCGRPSLYRPKWRPGPIELADAFGHLAVAGGPGLWHARLVLLHETTSREATTQTPRRSWRFCHPSLASIA</sequence>
<gene>
    <name evidence="1" type="ORF">AA309_05825</name>
</gene>
<dbReference type="EMBL" id="LCYG01000016">
    <property type="protein sequence ID" value="KLK93986.1"/>
    <property type="molecule type" value="Genomic_DNA"/>
</dbReference>
<protein>
    <submittedName>
        <fullName evidence="1">Uncharacterized protein</fullName>
    </submittedName>
</protein>
<name>A0A0H1RGM9_9HYPH</name>
<organism evidence="1 2">
    <name type="scientific">Microvirga vignae</name>
    <dbReference type="NCBI Taxonomy" id="1225564"/>
    <lineage>
        <taxon>Bacteria</taxon>
        <taxon>Pseudomonadati</taxon>
        <taxon>Pseudomonadota</taxon>
        <taxon>Alphaproteobacteria</taxon>
        <taxon>Hyphomicrobiales</taxon>
        <taxon>Methylobacteriaceae</taxon>
        <taxon>Microvirga</taxon>
    </lineage>
</organism>
<evidence type="ECO:0000313" key="2">
    <source>
        <dbReference type="Proteomes" id="UP000035489"/>
    </source>
</evidence>
<dbReference type="Proteomes" id="UP000035489">
    <property type="component" value="Unassembled WGS sequence"/>
</dbReference>